<dbReference type="AlphaFoldDB" id="A0A1I2KWA3"/>
<accession>A0A1I2KWA3</accession>
<dbReference type="PANTHER" id="PTHR30055:SF234">
    <property type="entry name" value="HTH-TYPE TRANSCRIPTIONAL REGULATOR BETI"/>
    <property type="match status" value="1"/>
</dbReference>
<evidence type="ECO:0000256" key="3">
    <source>
        <dbReference type="ARBA" id="ARBA00023163"/>
    </source>
</evidence>
<reference evidence="6 7" key="1">
    <citation type="submission" date="2016-10" db="EMBL/GenBank/DDBJ databases">
        <authorList>
            <person name="de Groot N.N."/>
        </authorList>
    </citation>
    <scope>NUCLEOTIDE SEQUENCE [LARGE SCALE GENOMIC DNA]</scope>
    <source>
        <strain evidence="6 7">OK461</strain>
    </source>
</reference>
<keyword evidence="2 4" id="KW-0238">DNA-binding</keyword>
<evidence type="ECO:0000256" key="4">
    <source>
        <dbReference type="PROSITE-ProRule" id="PRU00335"/>
    </source>
</evidence>
<dbReference type="Pfam" id="PF00440">
    <property type="entry name" value="TetR_N"/>
    <property type="match status" value="1"/>
</dbReference>
<feature type="DNA-binding region" description="H-T-H motif" evidence="4">
    <location>
        <begin position="27"/>
        <end position="46"/>
    </location>
</feature>
<evidence type="ECO:0000313" key="7">
    <source>
        <dbReference type="Proteomes" id="UP000181942"/>
    </source>
</evidence>
<organism evidence="6 7">
    <name type="scientific">Streptomyces mirabilis</name>
    <dbReference type="NCBI Taxonomy" id="68239"/>
    <lineage>
        <taxon>Bacteria</taxon>
        <taxon>Bacillati</taxon>
        <taxon>Actinomycetota</taxon>
        <taxon>Actinomycetes</taxon>
        <taxon>Kitasatosporales</taxon>
        <taxon>Streptomycetaceae</taxon>
        <taxon>Streptomyces</taxon>
    </lineage>
</organism>
<protein>
    <submittedName>
        <fullName evidence="6">Transcriptional regulator, TetR family</fullName>
    </submittedName>
</protein>
<dbReference type="InterPro" id="IPR036271">
    <property type="entry name" value="Tet_transcr_reg_TetR-rel_C_sf"/>
</dbReference>
<evidence type="ECO:0000256" key="2">
    <source>
        <dbReference type="ARBA" id="ARBA00023125"/>
    </source>
</evidence>
<keyword evidence="1" id="KW-0805">Transcription regulation</keyword>
<feature type="domain" description="HTH tetR-type" evidence="5">
    <location>
        <begin position="6"/>
        <end position="64"/>
    </location>
</feature>
<dbReference type="GO" id="GO:0000976">
    <property type="term" value="F:transcription cis-regulatory region binding"/>
    <property type="evidence" value="ECO:0007669"/>
    <property type="project" value="TreeGrafter"/>
</dbReference>
<dbReference type="GO" id="GO:0003700">
    <property type="term" value="F:DNA-binding transcription factor activity"/>
    <property type="evidence" value="ECO:0007669"/>
    <property type="project" value="TreeGrafter"/>
</dbReference>
<dbReference type="EMBL" id="FONR01000011">
    <property type="protein sequence ID" value="SFF71195.1"/>
    <property type="molecule type" value="Genomic_DNA"/>
</dbReference>
<dbReference type="InterPro" id="IPR009057">
    <property type="entry name" value="Homeodomain-like_sf"/>
</dbReference>
<dbReference type="RefSeq" id="WP_075030165.1">
    <property type="nucleotide sequence ID" value="NZ_FONR01000011.1"/>
</dbReference>
<dbReference type="OrthoDB" id="3570708at2"/>
<dbReference type="PROSITE" id="PS50977">
    <property type="entry name" value="HTH_TETR_2"/>
    <property type="match status" value="1"/>
</dbReference>
<dbReference type="InterPro" id="IPR050109">
    <property type="entry name" value="HTH-type_TetR-like_transc_reg"/>
</dbReference>
<dbReference type="Proteomes" id="UP000181942">
    <property type="component" value="Unassembled WGS sequence"/>
</dbReference>
<dbReference type="SUPFAM" id="SSF48498">
    <property type="entry name" value="Tetracyclin repressor-like, C-terminal domain"/>
    <property type="match status" value="1"/>
</dbReference>
<proteinExistence type="predicted"/>
<evidence type="ECO:0000256" key="1">
    <source>
        <dbReference type="ARBA" id="ARBA00023015"/>
    </source>
</evidence>
<evidence type="ECO:0000259" key="5">
    <source>
        <dbReference type="PROSITE" id="PS50977"/>
    </source>
</evidence>
<name>A0A1I2KWA3_9ACTN</name>
<dbReference type="PANTHER" id="PTHR30055">
    <property type="entry name" value="HTH-TYPE TRANSCRIPTIONAL REGULATOR RUTR"/>
    <property type="match status" value="1"/>
</dbReference>
<dbReference type="Gene3D" id="1.10.357.10">
    <property type="entry name" value="Tetracycline Repressor, domain 2"/>
    <property type="match status" value="1"/>
</dbReference>
<dbReference type="InterPro" id="IPR001647">
    <property type="entry name" value="HTH_TetR"/>
</dbReference>
<sequence length="185" mass="20221">MRADAARNLELLLSTGARMLADDASASIAAIAAEAGVDRRTVYRRFASREELLAAVYQARYDAVEQAVDAARLDQAPVAVALHRYVEGIIAANRKWPVETSRLHAEETIRERRQRLIDQVDAFLRRATDEGLLRSDLPPGWVAALLPPLMRHAAENLPDLSPAQAADVVVDTLLRGLGAPLLAAR</sequence>
<dbReference type="SUPFAM" id="SSF46689">
    <property type="entry name" value="Homeodomain-like"/>
    <property type="match status" value="1"/>
</dbReference>
<evidence type="ECO:0000313" key="6">
    <source>
        <dbReference type="EMBL" id="SFF71195.1"/>
    </source>
</evidence>
<keyword evidence="3" id="KW-0804">Transcription</keyword>
<gene>
    <name evidence="6" type="ORF">SAMN02787118_11118</name>
</gene>